<accession>C0E025</accession>
<dbReference type="Proteomes" id="UP000006247">
    <property type="component" value="Unassembled WGS sequence"/>
</dbReference>
<evidence type="ECO:0000313" key="1">
    <source>
        <dbReference type="EMBL" id="EEG27916.1"/>
    </source>
</evidence>
<evidence type="ECO:0000313" key="2">
    <source>
        <dbReference type="Proteomes" id="UP000006247"/>
    </source>
</evidence>
<organism evidence="1 2">
    <name type="scientific">Corynebacterium matruchotii ATCC 33806</name>
    <dbReference type="NCBI Taxonomy" id="566549"/>
    <lineage>
        <taxon>Bacteria</taxon>
        <taxon>Bacillati</taxon>
        <taxon>Actinomycetota</taxon>
        <taxon>Actinomycetes</taxon>
        <taxon>Mycobacteriales</taxon>
        <taxon>Corynebacteriaceae</taxon>
        <taxon>Corynebacterium</taxon>
    </lineage>
</organism>
<reference evidence="1 2" key="1">
    <citation type="submission" date="2009-01" db="EMBL/GenBank/DDBJ databases">
        <authorList>
            <person name="Fulton L."/>
            <person name="Clifton S."/>
            <person name="Chinwalla A.T."/>
            <person name="Mitreva M."/>
            <person name="Sodergren E."/>
            <person name="Weinstock G."/>
            <person name="Clifton S."/>
            <person name="Dooling D.J."/>
            <person name="Fulton B."/>
            <person name="Minx P."/>
            <person name="Pepin K.H."/>
            <person name="Johnson M."/>
            <person name="Bhonagiri V."/>
            <person name="Nash W.E."/>
            <person name="Mardis E.R."/>
            <person name="Wilson R.K."/>
        </authorList>
    </citation>
    <scope>NUCLEOTIDE SEQUENCE [LARGE SCALE GENOMIC DNA]</scope>
    <source>
        <strain evidence="1 2">ATCC 33806</strain>
    </source>
</reference>
<gene>
    <name evidence="1" type="ORF">CORMATOL_00325</name>
</gene>
<comment type="caution">
    <text evidence="1">The sequence shown here is derived from an EMBL/GenBank/DDBJ whole genome shotgun (WGS) entry which is preliminary data.</text>
</comment>
<proteinExistence type="predicted"/>
<name>C0E025_9CORY</name>
<dbReference type="HOGENOM" id="CLU_3250161_0_0_11"/>
<dbReference type="EMBL" id="ACEB01000004">
    <property type="protein sequence ID" value="EEG27916.1"/>
    <property type="molecule type" value="Genomic_DNA"/>
</dbReference>
<protein>
    <submittedName>
        <fullName evidence="1">Uncharacterized protein</fullName>
    </submittedName>
</protein>
<dbReference type="AlphaFoldDB" id="C0E025"/>
<sequence>MQIFEISLQAPSRPRRQADVNSLYHKTDLHSDFAPTIVATEV</sequence>